<dbReference type="CDD" id="cd00761">
    <property type="entry name" value="Glyco_tranf_GTA_type"/>
    <property type="match status" value="1"/>
</dbReference>
<protein>
    <submittedName>
        <fullName evidence="4">Glycosyltransferase involved in cell wall biosynthesis/SAM-dependent methyltransferase</fullName>
    </submittedName>
</protein>
<dbReference type="InterPro" id="IPR001173">
    <property type="entry name" value="Glyco_trans_2-like"/>
</dbReference>
<dbReference type="SUPFAM" id="SSF53448">
    <property type="entry name" value="Nucleotide-diphospho-sugar transferases"/>
    <property type="match status" value="1"/>
</dbReference>
<dbReference type="PANTHER" id="PTHR43685">
    <property type="entry name" value="GLYCOSYLTRANSFERASE"/>
    <property type="match status" value="1"/>
</dbReference>
<proteinExistence type="predicted"/>
<dbReference type="CDD" id="cd02440">
    <property type="entry name" value="AdoMet_MTases"/>
    <property type="match status" value="1"/>
</dbReference>
<keyword evidence="4" id="KW-0489">Methyltransferase</keyword>
<dbReference type="EMBL" id="JACGWT010000003">
    <property type="protein sequence ID" value="MBA8794246.1"/>
    <property type="molecule type" value="Genomic_DNA"/>
</dbReference>
<evidence type="ECO:0000259" key="3">
    <source>
        <dbReference type="Pfam" id="PF08241"/>
    </source>
</evidence>
<evidence type="ECO:0000313" key="5">
    <source>
        <dbReference type="Proteomes" id="UP000523079"/>
    </source>
</evidence>
<dbReference type="GO" id="GO:0032259">
    <property type="term" value="P:methylation"/>
    <property type="evidence" value="ECO:0007669"/>
    <property type="project" value="UniProtKB-KW"/>
</dbReference>
<dbReference type="InterPro" id="IPR029063">
    <property type="entry name" value="SAM-dependent_MTases_sf"/>
</dbReference>
<dbReference type="InterPro" id="IPR013216">
    <property type="entry name" value="Methyltransf_11"/>
</dbReference>
<evidence type="ECO:0000259" key="2">
    <source>
        <dbReference type="Pfam" id="PF00535"/>
    </source>
</evidence>
<dbReference type="AlphaFoldDB" id="A0A7W3IS53"/>
<dbReference type="Proteomes" id="UP000523079">
    <property type="component" value="Unassembled WGS sequence"/>
</dbReference>
<evidence type="ECO:0000256" key="1">
    <source>
        <dbReference type="SAM" id="MobiDB-lite"/>
    </source>
</evidence>
<accession>A0A7W3IS53</accession>
<dbReference type="InterPro" id="IPR029044">
    <property type="entry name" value="Nucleotide-diphossugar_trans"/>
</dbReference>
<dbReference type="InterPro" id="IPR050834">
    <property type="entry name" value="Glycosyltransf_2"/>
</dbReference>
<feature type="domain" description="Methyltransferase type 11" evidence="3">
    <location>
        <begin position="412"/>
        <end position="462"/>
    </location>
</feature>
<dbReference type="Pfam" id="PF08241">
    <property type="entry name" value="Methyltransf_11"/>
    <property type="match status" value="1"/>
</dbReference>
<dbReference type="Pfam" id="PF00535">
    <property type="entry name" value="Glycos_transf_2"/>
    <property type="match status" value="1"/>
</dbReference>
<dbReference type="Gene3D" id="3.90.550.10">
    <property type="entry name" value="Spore Coat Polysaccharide Biosynthesis Protein SpsA, Chain A"/>
    <property type="match status" value="1"/>
</dbReference>
<dbReference type="Gene3D" id="3.40.50.150">
    <property type="entry name" value="Vaccinia Virus protein VP39"/>
    <property type="match status" value="1"/>
</dbReference>
<evidence type="ECO:0000313" key="4">
    <source>
        <dbReference type="EMBL" id="MBA8794246.1"/>
    </source>
</evidence>
<comment type="caution">
    <text evidence="4">The sequence shown here is derived from an EMBL/GenBank/DDBJ whole genome shotgun (WGS) entry which is preliminary data.</text>
</comment>
<dbReference type="PANTHER" id="PTHR43685:SF2">
    <property type="entry name" value="GLYCOSYLTRANSFERASE 2-LIKE DOMAIN-CONTAINING PROTEIN"/>
    <property type="match status" value="1"/>
</dbReference>
<feature type="region of interest" description="Disordered" evidence="1">
    <location>
        <begin position="292"/>
        <end position="314"/>
    </location>
</feature>
<reference evidence="4 5" key="1">
    <citation type="submission" date="2020-07" db="EMBL/GenBank/DDBJ databases">
        <title>Sequencing the genomes of 1000 actinobacteria strains.</title>
        <authorList>
            <person name="Klenk H.-P."/>
        </authorList>
    </citation>
    <scope>NUCLEOTIDE SEQUENCE [LARGE SCALE GENOMIC DNA]</scope>
    <source>
        <strain evidence="4 5">DSM 100723</strain>
    </source>
</reference>
<keyword evidence="4" id="KW-0808">Transferase</keyword>
<feature type="domain" description="Glycosyltransferase 2-like" evidence="2">
    <location>
        <begin position="11"/>
        <end position="129"/>
    </location>
</feature>
<name>A0A7W3IS53_9ACTN</name>
<dbReference type="GO" id="GO:0008757">
    <property type="term" value="F:S-adenosylmethionine-dependent methyltransferase activity"/>
    <property type="evidence" value="ECO:0007669"/>
    <property type="project" value="InterPro"/>
</dbReference>
<organism evidence="4 5">
    <name type="scientific">Microlunatus kandeliicorticis</name>
    <dbReference type="NCBI Taxonomy" id="1759536"/>
    <lineage>
        <taxon>Bacteria</taxon>
        <taxon>Bacillati</taxon>
        <taxon>Actinomycetota</taxon>
        <taxon>Actinomycetes</taxon>
        <taxon>Propionibacteriales</taxon>
        <taxon>Propionibacteriaceae</taxon>
        <taxon>Microlunatus</taxon>
    </lineage>
</organism>
<dbReference type="SUPFAM" id="SSF53335">
    <property type="entry name" value="S-adenosyl-L-methionine-dependent methyltransferases"/>
    <property type="match status" value="1"/>
</dbReference>
<keyword evidence="5" id="KW-1185">Reference proteome</keyword>
<gene>
    <name evidence="4" type="ORF">FHX74_001865</name>
</gene>
<sequence>MAEAVDRPRVSVVMIFRDPPANFFAEAIDSVLVQSLPAVELLLCDDGSGARATDLARARAAAAPDRVRYLEHPGHAHLGMSHSRNLGIAAASADLVAFLDADDRWAPDHLAGEVALLDAHPEADLVVGRALDWRSWGDPDASDAWSPLPAAPGALVAPPHLLAAVLRDGAVSTPTCSLLVRRETLRAVGGGVARFTGMYEDQVLLARLYLRRTAVVSGAKTAFYRRHGASSSARAVADRSYHPVDPNPSREAYLRWLAEDGLTAPDLVAGSGPDSGTLRALRTEVARQLVEHERAARPTARARRRAGQVVRTLRSATPEPVKAPVRRVRVGVERQILRATCSRRLEPASRQFGYDRGQPIDRWYIERFLGEHAHLVSGDVLEVGDDAYTRAFGADRVRSSAVLNIDPTIPGTTVVADLADAPQLASASFDCLIVTQTLHLIWDLEAAARTLHRLLRPGGTLLLTVPGISQVATDRWAETWYWSLTPTAARRLFEPVFDDGEVEVRSWGNVLSSTAFLTGLAVHELSADALDPTDPQYPLVVGVRATRAMS</sequence>